<keyword evidence="6" id="KW-0970">Cilium biogenesis/degradation</keyword>
<feature type="compositionally biased region" description="Polar residues" evidence="10">
    <location>
        <begin position="37"/>
        <end position="57"/>
    </location>
</feature>
<keyword evidence="4" id="KW-0963">Cytoplasm</keyword>
<feature type="coiled-coil region" evidence="9">
    <location>
        <begin position="469"/>
        <end position="503"/>
    </location>
</feature>
<protein>
    <recommendedName>
        <fullName evidence="3">Centrosomal protein of 162 kDa</fullName>
    </recommendedName>
</protein>
<feature type="coiled-coil region" evidence="9">
    <location>
        <begin position="319"/>
        <end position="382"/>
    </location>
</feature>
<feature type="coiled-coil region" evidence="9">
    <location>
        <begin position="165"/>
        <end position="290"/>
    </location>
</feature>
<dbReference type="EMBL" id="JADBJN010000001">
    <property type="protein sequence ID" value="KAG5684518.1"/>
    <property type="molecule type" value="Genomic_DNA"/>
</dbReference>
<comment type="similarity">
    <text evidence="2">Belongs to the CEP162 family.</text>
</comment>
<feature type="compositionally biased region" description="Polar residues" evidence="10">
    <location>
        <begin position="441"/>
        <end position="452"/>
    </location>
</feature>
<evidence type="ECO:0000256" key="4">
    <source>
        <dbReference type="ARBA" id="ARBA00022490"/>
    </source>
</evidence>
<feature type="compositionally biased region" description="Low complexity" evidence="10">
    <location>
        <begin position="418"/>
        <end position="432"/>
    </location>
</feature>
<proteinExistence type="inferred from homology"/>
<feature type="region of interest" description="Disordered" evidence="10">
    <location>
        <begin position="414"/>
        <end position="454"/>
    </location>
</feature>
<comment type="caution">
    <text evidence="11">The sequence shown here is derived from an EMBL/GenBank/DDBJ whole genome shotgun (WGS) entry which is preliminary data.</text>
</comment>
<name>A0A9J6CS95_POLVA</name>
<evidence type="ECO:0000256" key="10">
    <source>
        <dbReference type="SAM" id="MobiDB-lite"/>
    </source>
</evidence>
<dbReference type="AlphaFoldDB" id="A0A9J6CS95"/>
<dbReference type="GO" id="GO:0005814">
    <property type="term" value="C:centriole"/>
    <property type="evidence" value="ECO:0007669"/>
    <property type="project" value="UniProtKB-SubCell"/>
</dbReference>
<feature type="compositionally biased region" description="Low complexity" evidence="10">
    <location>
        <begin position="637"/>
        <end position="655"/>
    </location>
</feature>
<evidence type="ECO:0000256" key="9">
    <source>
        <dbReference type="SAM" id="Coils"/>
    </source>
</evidence>
<feature type="region of interest" description="Disordered" evidence="10">
    <location>
        <begin position="635"/>
        <end position="655"/>
    </location>
</feature>
<dbReference type="InterPro" id="IPR038774">
    <property type="entry name" value="CEP162-like"/>
</dbReference>
<evidence type="ECO:0000313" key="12">
    <source>
        <dbReference type="Proteomes" id="UP001107558"/>
    </source>
</evidence>
<evidence type="ECO:0000256" key="1">
    <source>
        <dbReference type="ARBA" id="ARBA00004114"/>
    </source>
</evidence>
<evidence type="ECO:0000256" key="5">
    <source>
        <dbReference type="ARBA" id="ARBA00022701"/>
    </source>
</evidence>
<evidence type="ECO:0000256" key="3">
    <source>
        <dbReference type="ARBA" id="ARBA00021406"/>
    </source>
</evidence>
<evidence type="ECO:0000256" key="2">
    <source>
        <dbReference type="ARBA" id="ARBA00009485"/>
    </source>
</evidence>
<evidence type="ECO:0000256" key="8">
    <source>
        <dbReference type="ARBA" id="ARBA00023212"/>
    </source>
</evidence>
<gene>
    <name evidence="11" type="ORF">PVAND_013747</name>
</gene>
<dbReference type="Proteomes" id="UP001107558">
    <property type="component" value="Chromosome 1"/>
</dbReference>
<feature type="region of interest" description="Disordered" evidence="10">
    <location>
        <begin position="29"/>
        <end position="82"/>
    </location>
</feature>
<evidence type="ECO:0000313" key="11">
    <source>
        <dbReference type="EMBL" id="KAG5684518.1"/>
    </source>
</evidence>
<evidence type="ECO:0000256" key="6">
    <source>
        <dbReference type="ARBA" id="ARBA00022794"/>
    </source>
</evidence>
<reference evidence="11" key="1">
    <citation type="submission" date="2021-03" db="EMBL/GenBank/DDBJ databases">
        <title>Chromosome level genome of the anhydrobiotic midge Polypedilum vanderplanki.</title>
        <authorList>
            <person name="Yoshida Y."/>
            <person name="Kikawada T."/>
            <person name="Gusev O."/>
        </authorList>
    </citation>
    <scope>NUCLEOTIDE SEQUENCE</scope>
    <source>
        <strain evidence="11">NIAS01</strain>
        <tissue evidence="11">Whole body or cell culture</tissue>
    </source>
</reference>
<feature type="coiled-coil region" evidence="9">
    <location>
        <begin position="529"/>
        <end position="564"/>
    </location>
</feature>
<keyword evidence="7 9" id="KW-0175">Coiled coil</keyword>
<evidence type="ECO:0000256" key="7">
    <source>
        <dbReference type="ARBA" id="ARBA00023054"/>
    </source>
</evidence>
<dbReference type="PANTHER" id="PTHR34031">
    <property type="entry name" value="CENTROSOMAL PROTEIN OF 162 KDA"/>
    <property type="match status" value="1"/>
</dbReference>
<comment type="subcellular location">
    <subcellularLocation>
        <location evidence="1">Cytoplasm</location>
        <location evidence="1">Cytoskeleton</location>
        <location evidence="1">Microtubule organizing center</location>
        <location evidence="1">Centrosome</location>
        <location evidence="1">Centriole</location>
    </subcellularLocation>
</comment>
<accession>A0A9J6CS95</accession>
<dbReference type="GO" id="GO:0005879">
    <property type="term" value="C:axonemal microtubule"/>
    <property type="evidence" value="ECO:0007669"/>
    <property type="project" value="TreeGrafter"/>
</dbReference>
<organism evidence="11 12">
    <name type="scientific">Polypedilum vanderplanki</name>
    <name type="common">Sleeping chironomid midge</name>
    <dbReference type="NCBI Taxonomy" id="319348"/>
    <lineage>
        <taxon>Eukaryota</taxon>
        <taxon>Metazoa</taxon>
        <taxon>Ecdysozoa</taxon>
        <taxon>Arthropoda</taxon>
        <taxon>Hexapoda</taxon>
        <taxon>Insecta</taxon>
        <taxon>Pterygota</taxon>
        <taxon>Neoptera</taxon>
        <taxon>Endopterygota</taxon>
        <taxon>Diptera</taxon>
        <taxon>Nematocera</taxon>
        <taxon>Chironomoidea</taxon>
        <taxon>Chironomidae</taxon>
        <taxon>Chironominae</taxon>
        <taxon>Polypedilum</taxon>
        <taxon>Polypedilum</taxon>
    </lineage>
</organism>
<feature type="region of interest" description="Disordered" evidence="10">
    <location>
        <begin position="504"/>
        <end position="524"/>
    </location>
</feature>
<dbReference type="OrthoDB" id="2157184at2759"/>
<keyword evidence="12" id="KW-1185">Reference proteome</keyword>
<keyword evidence="5" id="KW-0493">Microtubule</keyword>
<dbReference type="PANTHER" id="PTHR34031:SF1">
    <property type="entry name" value="CENTROSOMAL PROTEIN OF 162 KDA"/>
    <property type="match status" value="1"/>
</dbReference>
<keyword evidence="8" id="KW-0206">Cytoskeleton</keyword>
<dbReference type="GO" id="GO:0060271">
    <property type="term" value="P:cilium assembly"/>
    <property type="evidence" value="ECO:0007669"/>
    <property type="project" value="TreeGrafter"/>
</dbReference>
<sequence length="655" mass="75271">MIFFKFQKIELVWKLHSKFRIRPKLKLEPESDDTSDRTLLNDQLDTLDSCPSSPDTVSSMKSKKSSKSSGSSRKSLRKKILKKEKEQDIEAIRIEVNSNVENENPLNYDEQKEYEGEKNPISNEINEFEEFVNENEKILCDKSTAPSPTHSIISSASFSSNWARERELETTNENLQEKLKDTEERLQSLRIQYDSLSQVHRVLRENHMQLQEQNDKLKIDFQIVSECTNVLRCELQAAKKDNEAAVEIQKILQQELDENRVDKKKFQDLTERDSKTIQDLQRQVKEMERILMRKHPDSVSALIVASRNTVQQDASPSTRKLLEERIAQLEADAKEQDKKAQAILASVQARFKTVQAKYETHIQDLETQVLSLQQINMEQSKELTAQSYVAPGINESTQTLDTPERETIERRTIGVQVSSTSNPPSRTNSSQSISGKRNPKIPTSQSDSSIQPKNDEHLLATIRGMRVELAIKEKAVQRLTRDLEDCKKTIKKLQRERDAYLKDKEKPAATPKKAYNPNHYQENNDSGALKEALEKMKVMENDFKSLYEKRLKDLKTLQNAHERELSACHETIRILQSRLEEQAVNMKEKRRGPIDYYALKAKVTSLEKRHCEREKSLHLLIDALSKGKISGIQQINSLSPDSSSPSCSSPVNKNL</sequence>